<feature type="binding site" evidence="5">
    <location>
        <position position="392"/>
    </location>
    <ligand>
        <name>a divalent metal cation</name>
        <dbReference type="ChEBI" id="CHEBI:60240"/>
        <label>1</label>
    </ligand>
</feature>
<organism evidence="7 8">
    <name type="scientific">Cellulomonas fimi</name>
    <dbReference type="NCBI Taxonomy" id="1708"/>
    <lineage>
        <taxon>Bacteria</taxon>
        <taxon>Bacillati</taxon>
        <taxon>Actinomycetota</taxon>
        <taxon>Actinomycetes</taxon>
        <taxon>Micrococcales</taxon>
        <taxon>Cellulomonadaceae</taxon>
        <taxon>Cellulomonas</taxon>
    </lineage>
</organism>
<feature type="compositionally biased region" description="Polar residues" evidence="6">
    <location>
        <begin position="1"/>
        <end position="11"/>
    </location>
</feature>
<feature type="binding site" evidence="5">
    <location>
        <position position="110"/>
    </location>
    <ligand>
        <name>a divalent metal cation</name>
        <dbReference type="ChEBI" id="CHEBI:60240"/>
        <label>1</label>
    </ligand>
</feature>
<evidence type="ECO:0000313" key="7">
    <source>
        <dbReference type="EMBL" id="NMR19159.1"/>
    </source>
</evidence>
<dbReference type="InterPro" id="IPR002678">
    <property type="entry name" value="DUF34/NIF3"/>
</dbReference>
<feature type="region of interest" description="Disordered" evidence="6">
    <location>
        <begin position="1"/>
        <end position="44"/>
    </location>
</feature>
<feature type="binding site" evidence="5">
    <location>
        <position position="148"/>
    </location>
    <ligand>
        <name>a divalent metal cation</name>
        <dbReference type="ChEBI" id="CHEBI:60240"/>
        <label>1</label>
    </ligand>
</feature>
<dbReference type="EMBL" id="JABCJJ010000003">
    <property type="protein sequence ID" value="NMR19159.1"/>
    <property type="molecule type" value="Genomic_DNA"/>
</dbReference>
<dbReference type="NCBIfam" id="TIGR00486">
    <property type="entry name" value="YbgI_SA1388"/>
    <property type="match status" value="1"/>
</dbReference>
<dbReference type="GO" id="GO:0005737">
    <property type="term" value="C:cytoplasm"/>
    <property type="evidence" value="ECO:0007669"/>
    <property type="project" value="TreeGrafter"/>
</dbReference>
<evidence type="ECO:0000313" key="8">
    <source>
        <dbReference type="Proteomes" id="UP000562124"/>
    </source>
</evidence>
<evidence type="ECO:0000256" key="1">
    <source>
        <dbReference type="ARBA" id="ARBA00006964"/>
    </source>
</evidence>
<name>A0A7Y0LWJ8_CELFI</name>
<evidence type="ECO:0000256" key="6">
    <source>
        <dbReference type="SAM" id="MobiDB-lite"/>
    </source>
</evidence>
<evidence type="ECO:0000256" key="4">
    <source>
        <dbReference type="ARBA" id="ARBA00022723"/>
    </source>
</evidence>
<dbReference type="PANTHER" id="PTHR13799:SF14">
    <property type="entry name" value="GTP CYCLOHYDROLASE 1 TYPE 2 HOMOLOG"/>
    <property type="match status" value="1"/>
</dbReference>
<dbReference type="Proteomes" id="UP000562124">
    <property type="component" value="Unassembled WGS sequence"/>
</dbReference>
<proteinExistence type="inferred from homology"/>
<dbReference type="SUPFAM" id="SSF102705">
    <property type="entry name" value="NIF3 (NGG1p interacting factor 3)-like"/>
    <property type="match status" value="1"/>
</dbReference>
<dbReference type="Gene3D" id="3.30.70.120">
    <property type="match status" value="1"/>
</dbReference>
<dbReference type="Gene3D" id="3.40.1390.30">
    <property type="entry name" value="NIF3 (NGG1p interacting factor 3)-like"/>
    <property type="match status" value="1"/>
</dbReference>
<sequence length="438" mass="45016">MPLGPSRTSAGSVRRVTASREPTRSTSSTDAAVPAASSTPADGPPATLADVVAVLDRRFPPGTAEPWDAVGLVTGDPAQPVRRVLLAVDPTAAVVDEAIDWGADLLLTHHPLLLRPVHSVAATTFKGALVHRLVRAGVALHVAHTNADAAVGGVAAALAEAIGLVDIAPLVPAPAEAMDKHVVFVPVADAERVVDALAAAGAGRLGEYSRAAWSTTGTGTFTPSARANPTIGAAGVAEHVDEARVEMVAPRRLRSTVVAAMRAAHPYEEPAFDVLELAGGDAATGIGRVGRLPEPLALRRFGERVAAVLPATEQGVRLAGDLDGEVVTVAVVGGSGDSLFDAVRASGVDAYLTADLRHHPASELRERAAFDAAAGDGSDRPFLVDVAHFASEWPWLPRAAADLESELAALGTTVSTRVSTLRTDPWTARIASSKGSTL</sequence>
<comment type="similarity">
    <text evidence="1">Belongs to the GTP cyclohydrolase I type 2/NIF3 family.</text>
</comment>
<evidence type="ECO:0000256" key="2">
    <source>
        <dbReference type="ARBA" id="ARBA00011643"/>
    </source>
</evidence>
<dbReference type="InterPro" id="IPR015867">
    <property type="entry name" value="N-reg_PII/ATP_PRibTrfase_C"/>
</dbReference>
<gene>
    <name evidence="7" type="ORF">HIR71_02810</name>
</gene>
<dbReference type="AlphaFoldDB" id="A0A7Y0LWJ8"/>
<comment type="caution">
    <text evidence="7">The sequence shown here is derived from an EMBL/GenBank/DDBJ whole genome shotgun (WGS) entry which is preliminary data.</text>
</comment>
<dbReference type="PANTHER" id="PTHR13799">
    <property type="entry name" value="NGG1 INTERACTING FACTOR 3"/>
    <property type="match status" value="1"/>
</dbReference>
<evidence type="ECO:0000256" key="5">
    <source>
        <dbReference type="PIRSR" id="PIRSR602678-1"/>
    </source>
</evidence>
<keyword evidence="8" id="KW-1185">Reference proteome</keyword>
<evidence type="ECO:0000256" key="3">
    <source>
        <dbReference type="ARBA" id="ARBA00022112"/>
    </source>
</evidence>
<protein>
    <recommendedName>
        <fullName evidence="3">GTP cyclohydrolase 1 type 2 homolog</fullName>
    </recommendedName>
</protein>
<accession>A0A7Y0LWJ8</accession>
<dbReference type="FunFam" id="3.40.1390.30:FF:000001">
    <property type="entry name" value="GTP cyclohydrolase 1 type 2"/>
    <property type="match status" value="1"/>
</dbReference>
<comment type="subunit">
    <text evidence="2">Homohexamer.</text>
</comment>
<dbReference type="Pfam" id="PF01784">
    <property type="entry name" value="DUF34_NIF3"/>
    <property type="match status" value="1"/>
</dbReference>
<reference evidence="7 8" key="1">
    <citation type="submission" date="2020-04" db="EMBL/GenBank/DDBJ databases">
        <title>Sequencing and Assembly of C. fimi.</title>
        <authorList>
            <person name="Ramsey A.R."/>
        </authorList>
    </citation>
    <scope>NUCLEOTIDE SEQUENCE [LARGE SCALE GENOMIC DNA]</scope>
    <source>
        <strain evidence="7 8">SB</strain>
    </source>
</reference>
<dbReference type="GO" id="GO:0046872">
    <property type="term" value="F:metal ion binding"/>
    <property type="evidence" value="ECO:0007669"/>
    <property type="project" value="UniProtKB-KW"/>
</dbReference>
<keyword evidence="4 5" id="KW-0479">Metal-binding</keyword>
<feature type="compositionally biased region" description="Polar residues" evidence="6">
    <location>
        <begin position="24"/>
        <end position="40"/>
    </location>
</feature>
<dbReference type="InterPro" id="IPR036069">
    <property type="entry name" value="DUF34/NIF3_sf"/>
</dbReference>
<feature type="binding site" evidence="5">
    <location>
        <position position="109"/>
    </location>
    <ligand>
        <name>a divalent metal cation</name>
        <dbReference type="ChEBI" id="CHEBI:60240"/>
        <label>1</label>
    </ligand>
</feature>
<feature type="binding site" evidence="5">
    <location>
        <position position="388"/>
    </location>
    <ligand>
        <name>a divalent metal cation</name>
        <dbReference type="ChEBI" id="CHEBI:60240"/>
        <label>1</label>
    </ligand>
</feature>